<feature type="transmembrane region" description="Helical" evidence="1">
    <location>
        <begin position="60"/>
        <end position="79"/>
    </location>
</feature>
<keyword evidence="1" id="KW-1133">Transmembrane helix</keyword>
<protein>
    <submittedName>
        <fullName evidence="2">DUF5134 domain-containing protein</fullName>
    </submittedName>
</protein>
<keyword evidence="3" id="KW-1185">Reference proteome</keyword>
<feature type="transmembrane region" description="Helical" evidence="1">
    <location>
        <begin position="172"/>
        <end position="189"/>
    </location>
</feature>
<organism evidence="2 3">
    <name type="scientific">Mycolicibacterium komossense</name>
    <dbReference type="NCBI Taxonomy" id="1779"/>
    <lineage>
        <taxon>Bacteria</taxon>
        <taxon>Bacillati</taxon>
        <taxon>Actinomycetota</taxon>
        <taxon>Actinomycetes</taxon>
        <taxon>Mycobacteriales</taxon>
        <taxon>Mycobacteriaceae</taxon>
        <taxon>Mycolicibacterium</taxon>
    </lineage>
</organism>
<feature type="transmembrane region" description="Helical" evidence="1">
    <location>
        <begin position="6"/>
        <end position="22"/>
    </location>
</feature>
<dbReference type="RefSeq" id="WP_264069611.1">
    <property type="nucleotide sequence ID" value="NZ_JACKTY010000033.1"/>
</dbReference>
<feature type="transmembrane region" description="Helical" evidence="1">
    <location>
        <begin position="86"/>
        <end position="103"/>
    </location>
</feature>
<evidence type="ECO:0000256" key="1">
    <source>
        <dbReference type="SAM" id="Phobius"/>
    </source>
</evidence>
<proteinExistence type="predicted"/>
<dbReference type="InterPro" id="IPR033458">
    <property type="entry name" value="DUF5134"/>
</dbReference>
<dbReference type="Pfam" id="PF17197">
    <property type="entry name" value="DUF5134"/>
    <property type="match status" value="1"/>
</dbReference>
<keyword evidence="1" id="KW-0472">Membrane</keyword>
<accession>A0ABT3CG54</accession>
<name>A0ABT3CG54_9MYCO</name>
<sequence length="190" mass="20030">MAVLVPWALTAVFATCAGLYLAQCRAARSWQARIAWSLHALMATAMIATAWSWGMAISPLIYVLVFSASALYFAYLGLYDTRLGHAFYHAAMMGSMVLMAVAMPPSMMPPASGAGAMAGMQHVNMTGGSNVTVESLGTPLWVVGTCGMSAALFFGAALRSFFVLIRGPQRPYANLLMTAGMGVAFAALIS</sequence>
<comment type="caution">
    <text evidence="2">The sequence shown here is derived from an EMBL/GenBank/DDBJ whole genome shotgun (WGS) entry which is preliminary data.</text>
</comment>
<feature type="transmembrane region" description="Helical" evidence="1">
    <location>
        <begin position="140"/>
        <end position="165"/>
    </location>
</feature>
<feature type="transmembrane region" description="Helical" evidence="1">
    <location>
        <begin position="34"/>
        <end position="54"/>
    </location>
</feature>
<dbReference type="EMBL" id="JACKTY010000033">
    <property type="protein sequence ID" value="MCV7228471.1"/>
    <property type="molecule type" value="Genomic_DNA"/>
</dbReference>
<reference evidence="2 3" key="1">
    <citation type="journal article" date="2022" name="BMC Genomics">
        <title>Comparative genome analysis of mycobacteria focusing on tRNA and non-coding RNA.</title>
        <authorList>
            <person name="Behra P.R.K."/>
            <person name="Pettersson B.M.F."/>
            <person name="Ramesh M."/>
            <person name="Das S."/>
            <person name="Dasgupta S."/>
            <person name="Kirsebom L.A."/>
        </authorList>
    </citation>
    <scope>NUCLEOTIDE SEQUENCE [LARGE SCALE GENOMIC DNA]</scope>
    <source>
        <strain evidence="2 3">DSM 44078</strain>
    </source>
</reference>
<evidence type="ECO:0000313" key="2">
    <source>
        <dbReference type="EMBL" id="MCV7228471.1"/>
    </source>
</evidence>
<dbReference type="Proteomes" id="UP001526201">
    <property type="component" value="Unassembled WGS sequence"/>
</dbReference>
<gene>
    <name evidence="2" type="ORF">H7J73_20875</name>
</gene>
<evidence type="ECO:0000313" key="3">
    <source>
        <dbReference type="Proteomes" id="UP001526201"/>
    </source>
</evidence>
<keyword evidence="1" id="KW-0812">Transmembrane</keyword>